<protein>
    <submittedName>
        <fullName evidence="2">Uncharacterized protein</fullName>
    </submittedName>
</protein>
<feature type="compositionally biased region" description="Low complexity" evidence="1">
    <location>
        <begin position="166"/>
        <end position="178"/>
    </location>
</feature>
<evidence type="ECO:0000256" key="1">
    <source>
        <dbReference type="SAM" id="MobiDB-lite"/>
    </source>
</evidence>
<accession>A0A316ZAX8</accession>
<proteinExistence type="predicted"/>
<gene>
    <name evidence="2" type="ORF">FA09DRAFT_248676</name>
</gene>
<sequence>MLPITLSPAEGHYVLTLCTTLDYRLAYECAVASWIAVAPQARTLRRDRCIDMSAASTLYDASTSVFYRLRALALVTIDHDLQPAQFERFTGLADLEDHHLKAMRAATVGDGEDRRPDHTFIHRHAYALEPAALKLSSQALAVDATRKHAAAITAPAGSGRAPGRQAAVKKASAPAPAARSTHSTRGAAVSRPGRTSAAVATRKNAAAGRSKAATCAPAGNVSSASLTSEGERTTRSPSAEASGDDHDDDSEGDDSDTGPSSDERRSAGTKRARGADSSDGRSDGETGDSSTEMAVPDARKRQRTRALPSPRTATDVAKRTSARTAASSAARSSGPDGASPSKTPKAKAEPIIRAAAARTGMAQPAASSAATQPAASSAATQPAAASSAKPSVAMSSAHEPSLSSRYRMRTGSTSTPSYHSILQHMRVPADEEPEGHGAVVRAENLARMLGSLEQLCAAVAARRSENGTHVAISAATAEERMRACYHAFDAQARRESAHPPQTQDAAVAQQLESLSATGGLARSVKEIVMRLVIAAEVEREHRHHREHSAGRWNRDDVLERFRAPGSTMNLKRTGTEAHNMARMVVASGEACRCPGPCACAG</sequence>
<evidence type="ECO:0000313" key="3">
    <source>
        <dbReference type="Proteomes" id="UP000245946"/>
    </source>
</evidence>
<feature type="compositionally biased region" description="Low complexity" evidence="1">
    <location>
        <begin position="322"/>
        <end position="341"/>
    </location>
</feature>
<feature type="compositionally biased region" description="Low complexity" evidence="1">
    <location>
        <begin position="349"/>
        <end position="397"/>
    </location>
</feature>
<evidence type="ECO:0000313" key="2">
    <source>
        <dbReference type="EMBL" id="PWN98699.1"/>
    </source>
</evidence>
<dbReference type="Proteomes" id="UP000245946">
    <property type="component" value="Unassembled WGS sequence"/>
</dbReference>
<dbReference type="AlphaFoldDB" id="A0A316ZAX8"/>
<keyword evidence="3" id="KW-1185">Reference proteome</keyword>
<dbReference type="EMBL" id="KZ819290">
    <property type="protein sequence ID" value="PWN98699.1"/>
    <property type="molecule type" value="Genomic_DNA"/>
</dbReference>
<feature type="compositionally biased region" description="Acidic residues" evidence="1">
    <location>
        <begin position="245"/>
        <end position="256"/>
    </location>
</feature>
<dbReference type="GeneID" id="37267227"/>
<feature type="compositionally biased region" description="Basic and acidic residues" evidence="1">
    <location>
        <begin position="273"/>
        <end position="284"/>
    </location>
</feature>
<reference evidence="2 3" key="1">
    <citation type="journal article" date="2018" name="Mol. Biol. Evol.">
        <title>Broad Genomic Sampling Reveals a Smut Pathogenic Ancestry of the Fungal Clade Ustilaginomycotina.</title>
        <authorList>
            <person name="Kijpornyongpan T."/>
            <person name="Mondo S.J."/>
            <person name="Barry K."/>
            <person name="Sandor L."/>
            <person name="Lee J."/>
            <person name="Lipzen A."/>
            <person name="Pangilinan J."/>
            <person name="LaButti K."/>
            <person name="Hainaut M."/>
            <person name="Henrissat B."/>
            <person name="Grigoriev I.V."/>
            <person name="Spatafora J.W."/>
            <person name="Aime M.C."/>
        </authorList>
    </citation>
    <scope>NUCLEOTIDE SEQUENCE [LARGE SCALE GENOMIC DNA]</scope>
    <source>
        <strain evidence="2 3">MCA 4186</strain>
    </source>
</reference>
<organism evidence="2 3">
    <name type="scientific">Tilletiopsis washingtonensis</name>
    <dbReference type="NCBI Taxonomy" id="58919"/>
    <lineage>
        <taxon>Eukaryota</taxon>
        <taxon>Fungi</taxon>
        <taxon>Dikarya</taxon>
        <taxon>Basidiomycota</taxon>
        <taxon>Ustilaginomycotina</taxon>
        <taxon>Exobasidiomycetes</taxon>
        <taxon>Entylomatales</taxon>
        <taxon>Entylomatales incertae sedis</taxon>
        <taxon>Tilletiopsis</taxon>
    </lineage>
</organism>
<dbReference type="RefSeq" id="XP_025598978.1">
    <property type="nucleotide sequence ID" value="XM_025739681.1"/>
</dbReference>
<feature type="region of interest" description="Disordered" evidence="1">
    <location>
        <begin position="153"/>
        <end position="416"/>
    </location>
</feature>
<name>A0A316ZAX8_9BASI</name>